<dbReference type="AlphaFoldDB" id="A0A8C9V6G3"/>
<evidence type="ECO:0000313" key="2">
    <source>
        <dbReference type="Proteomes" id="UP000694397"/>
    </source>
</evidence>
<reference evidence="1" key="3">
    <citation type="submission" date="2025-09" db="UniProtKB">
        <authorList>
            <consortium name="Ensembl"/>
        </authorList>
    </citation>
    <scope>IDENTIFICATION</scope>
</reference>
<organism evidence="1 2">
    <name type="scientific">Scleropages formosus</name>
    <name type="common">Asian bonytongue</name>
    <name type="synonym">Osteoglossum formosum</name>
    <dbReference type="NCBI Taxonomy" id="113540"/>
    <lineage>
        <taxon>Eukaryota</taxon>
        <taxon>Metazoa</taxon>
        <taxon>Chordata</taxon>
        <taxon>Craniata</taxon>
        <taxon>Vertebrata</taxon>
        <taxon>Euteleostomi</taxon>
        <taxon>Actinopterygii</taxon>
        <taxon>Neopterygii</taxon>
        <taxon>Teleostei</taxon>
        <taxon>Osteoglossocephala</taxon>
        <taxon>Osteoglossomorpha</taxon>
        <taxon>Osteoglossiformes</taxon>
        <taxon>Osteoglossidae</taxon>
        <taxon>Scleropages</taxon>
    </lineage>
</organism>
<proteinExistence type="predicted"/>
<evidence type="ECO:0000313" key="1">
    <source>
        <dbReference type="Ensembl" id="ENSSFOP00015029645.2"/>
    </source>
</evidence>
<protein>
    <submittedName>
        <fullName evidence="1">Uncharacterized protein</fullName>
    </submittedName>
</protein>
<reference evidence="1" key="2">
    <citation type="submission" date="2025-08" db="UniProtKB">
        <authorList>
            <consortium name="Ensembl"/>
        </authorList>
    </citation>
    <scope>IDENTIFICATION</scope>
</reference>
<name>A0A8C9V6G3_SCLFO</name>
<accession>A0A8C9V6G3</accession>
<dbReference type="Proteomes" id="UP000694397">
    <property type="component" value="Chromosome 15"/>
</dbReference>
<keyword evidence="2" id="KW-1185">Reference proteome</keyword>
<sequence length="75" mass="8417">CSASAQGAVLKEVEKNPRTCRNLLNWPKSLAHVSPTREILNNNCVHGRTPIKFAKDHMNIIYILCICLVCSFFST</sequence>
<dbReference type="Ensembl" id="ENSSFOT00015029982.2">
    <property type="protein sequence ID" value="ENSSFOP00015029645.2"/>
    <property type="gene ID" value="ENSSFOG00015019043.2"/>
</dbReference>
<reference evidence="1 2" key="1">
    <citation type="submission" date="2019-04" db="EMBL/GenBank/DDBJ databases">
        <authorList>
            <consortium name="Wellcome Sanger Institute Data Sharing"/>
        </authorList>
    </citation>
    <scope>NUCLEOTIDE SEQUENCE [LARGE SCALE GENOMIC DNA]</scope>
</reference>